<feature type="compositionally biased region" description="Basic residues" evidence="1">
    <location>
        <begin position="75"/>
        <end position="107"/>
    </location>
</feature>
<proteinExistence type="predicted"/>
<dbReference type="Proteomes" id="UP000886595">
    <property type="component" value="Unassembled WGS sequence"/>
</dbReference>
<evidence type="ECO:0000256" key="1">
    <source>
        <dbReference type="SAM" id="MobiDB-lite"/>
    </source>
</evidence>
<gene>
    <name evidence="2" type="ORF">Bca52824_094509</name>
</gene>
<comment type="caution">
    <text evidence="2">The sequence shown here is derived from an EMBL/GenBank/DDBJ whole genome shotgun (WGS) entry which is preliminary data.</text>
</comment>
<feature type="compositionally biased region" description="Low complexity" evidence="1">
    <location>
        <begin position="108"/>
        <end position="120"/>
    </location>
</feature>
<keyword evidence="3" id="KW-1185">Reference proteome</keyword>
<accession>A0A8X7P3N2</accession>
<sequence length="164" mass="18273">MPRTCQDRDLLLHGAESTRGLLLGIGIAGEAEETGAVLHTRLIPIAGRGSWIHALAIMLKAQISSRSMGGEVSRRRSRSISPRRHRSRSVTPKRRSPTPKRYKRQKSRSSSPSPARRSPATTLESAKNRNGEKLIKEEEERKSFKSAAGFMAFSHRLHLKGDKL</sequence>
<feature type="region of interest" description="Disordered" evidence="1">
    <location>
        <begin position="64"/>
        <end position="141"/>
    </location>
</feature>
<evidence type="ECO:0000313" key="3">
    <source>
        <dbReference type="Proteomes" id="UP000886595"/>
    </source>
</evidence>
<organism evidence="2 3">
    <name type="scientific">Brassica carinata</name>
    <name type="common">Ethiopian mustard</name>
    <name type="synonym">Abyssinian cabbage</name>
    <dbReference type="NCBI Taxonomy" id="52824"/>
    <lineage>
        <taxon>Eukaryota</taxon>
        <taxon>Viridiplantae</taxon>
        <taxon>Streptophyta</taxon>
        <taxon>Embryophyta</taxon>
        <taxon>Tracheophyta</taxon>
        <taxon>Spermatophyta</taxon>
        <taxon>Magnoliopsida</taxon>
        <taxon>eudicotyledons</taxon>
        <taxon>Gunneridae</taxon>
        <taxon>Pentapetalae</taxon>
        <taxon>rosids</taxon>
        <taxon>malvids</taxon>
        <taxon>Brassicales</taxon>
        <taxon>Brassicaceae</taxon>
        <taxon>Brassiceae</taxon>
        <taxon>Brassica</taxon>
    </lineage>
</organism>
<reference evidence="2 3" key="1">
    <citation type="submission" date="2020-02" db="EMBL/GenBank/DDBJ databases">
        <authorList>
            <person name="Ma Q."/>
            <person name="Huang Y."/>
            <person name="Song X."/>
            <person name="Pei D."/>
        </authorList>
    </citation>
    <scope>NUCLEOTIDE SEQUENCE [LARGE SCALE GENOMIC DNA]</scope>
    <source>
        <strain evidence="2">Sxm20200214</strain>
        <tissue evidence="2">Leaf</tissue>
    </source>
</reference>
<feature type="compositionally biased region" description="Basic and acidic residues" evidence="1">
    <location>
        <begin position="126"/>
        <end position="141"/>
    </location>
</feature>
<protein>
    <submittedName>
        <fullName evidence="2">Uncharacterized protein</fullName>
    </submittedName>
</protein>
<dbReference type="AlphaFoldDB" id="A0A8X7P3N2"/>
<name>A0A8X7P3N2_BRACI</name>
<evidence type="ECO:0000313" key="2">
    <source>
        <dbReference type="EMBL" id="KAG2243642.1"/>
    </source>
</evidence>
<dbReference type="EMBL" id="JAAMPC010000168">
    <property type="protein sequence ID" value="KAG2243642.1"/>
    <property type="molecule type" value="Genomic_DNA"/>
</dbReference>